<comment type="caution">
    <text evidence="3">The sequence shown here is derived from an EMBL/GenBank/DDBJ whole genome shotgun (WGS) entry which is preliminary data.</text>
</comment>
<evidence type="ECO:0000259" key="2">
    <source>
        <dbReference type="PROSITE" id="PS51820"/>
    </source>
</evidence>
<evidence type="ECO:0000313" key="3">
    <source>
        <dbReference type="EMBL" id="KII69681.1"/>
    </source>
</evidence>
<dbReference type="EMBL" id="JWZT01002320">
    <property type="protein sequence ID" value="KII69681.1"/>
    <property type="molecule type" value="Genomic_DNA"/>
</dbReference>
<protein>
    <recommendedName>
        <fullName evidence="5">PA14 domain-containing protein</fullName>
    </recommendedName>
</protein>
<sequence>MSKSPHSKKIVKNQHRLDENQLEASGQKEVKDHDEHSCCDIPYSLCINPTGNCDSFIECEGTVPVVKNCPAETIFDPYTKVCVPGWTTIYTCETFPQSSPRINSLTIGKLTDNSHADTINSQNIIPNTRFVHEIPHINPNRSDHLYGVLREAWFNLPQNELSIDALIKDERYPYFPDEYLIMDMFEAPPNVGDFYGQRLSSYYLAAETGPYVFYLSCDDECELWIGKNTSENSLEKVAYLPTNFSTDFREWNRYPEYQATLYIQFEADNFYLMEAFMRESKYSDHLSVGVLKPGGKVELPISQNLYLIPIKESVLKQSENNDSV</sequence>
<dbReference type="InterPro" id="IPR002557">
    <property type="entry name" value="Chitin-bd_dom"/>
</dbReference>
<accession>A0A0C2MR34</accession>
<dbReference type="GO" id="GO:0005576">
    <property type="term" value="C:extracellular region"/>
    <property type="evidence" value="ECO:0007669"/>
    <property type="project" value="InterPro"/>
</dbReference>
<evidence type="ECO:0000259" key="1">
    <source>
        <dbReference type="PROSITE" id="PS50940"/>
    </source>
</evidence>
<dbReference type="OrthoDB" id="5945687at2759"/>
<dbReference type="SMART" id="SM00494">
    <property type="entry name" value="ChtBD2"/>
    <property type="match status" value="1"/>
</dbReference>
<dbReference type="GO" id="GO:0008061">
    <property type="term" value="F:chitin binding"/>
    <property type="evidence" value="ECO:0007669"/>
    <property type="project" value="InterPro"/>
</dbReference>
<dbReference type="PROSITE" id="PS51820">
    <property type="entry name" value="PA14"/>
    <property type="match status" value="1"/>
</dbReference>
<dbReference type="AlphaFoldDB" id="A0A0C2MR34"/>
<dbReference type="SUPFAM" id="SSF57625">
    <property type="entry name" value="Invertebrate chitin-binding proteins"/>
    <property type="match status" value="1"/>
</dbReference>
<dbReference type="Proteomes" id="UP000031668">
    <property type="component" value="Unassembled WGS sequence"/>
</dbReference>
<evidence type="ECO:0008006" key="5">
    <source>
        <dbReference type="Google" id="ProtNLM"/>
    </source>
</evidence>
<gene>
    <name evidence="3" type="ORF">RF11_07278</name>
</gene>
<feature type="domain" description="PA14" evidence="2">
    <location>
        <begin position="143"/>
        <end position="304"/>
    </location>
</feature>
<keyword evidence="4" id="KW-1185">Reference proteome</keyword>
<dbReference type="Pfam" id="PF01607">
    <property type="entry name" value="CBM_14"/>
    <property type="match status" value="1"/>
</dbReference>
<proteinExistence type="predicted"/>
<reference evidence="3 4" key="1">
    <citation type="journal article" date="2014" name="Genome Biol. Evol.">
        <title>The genome of the myxosporean Thelohanellus kitauei shows adaptations to nutrient acquisition within its fish host.</title>
        <authorList>
            <person name="Yang Y."/>
            <person name="Xiong J."/>
            <person name="Zhou Z."/>
            <person name="Huo F."/>
            <person name="Miao W."/>
            <person name="Ran C."/>
            <person name="Liu Y."/>
            <person name="Zhang J."/>
            <person name="Feng J."/>
            <person name="Wang M."/>
            <person name="Wang M."/>
            <person name="Wang L."/>
            <person name="Yao B."/>
        </authorList>
    </citation>
    <scope>NUCLEOTIDE SEQUENCE [LARGE SCALE GENOMIC DNA]</scope>
    <source>
        <strain evidence="3">Wuqing</strain>
    </source>
</reference>
<dbReference type="PROSITE" id="PS50940">
    <property type="entry name" value="CHIT_BIND_II"/>
    <property type="match status" value="1"/>
</dbReference>
<evidence type="ECO:0000313" key="4">
    <source>
        <dbReference type="Proteomes" id="UP000031668"/>
    </source>
</evidence>
<dbReference type="Gene3D" id="2.60.120.1560">
    <property type="match status" value="1"/>
</dbReference>
<dbReference type="InterPro" id="IPR036508">
    <property type="entry name" value="Chitin-bd_dom_sf"/>
</dbReference>
<feature type="domain" description="Chitin-binding type-2" evidence="1">
    <location>
        <begin position="52"/>
        <end position="94"/>
    </location>
</feature>
<dbReference type="Gene3D" id="2.170.140.10">
    <property type="entry name" value="Chitin binding domain"/>
    <property type="match status" value="1"/>
</dbReference>
<name>A0A0C2MR34_THEKT</name>
<dbReference type="InterPro" id="IPR037524">
    <property type="entry name" value="PA14/GLEYA"/>
</dbReference>
<organism evidence="3 4">
    <name type="scientific">Thelohanellus kitauei</name>
    <name type="common">Myxosporean</name>
    <dbReference type="NCBI Taxonomy" id="669202"/>
    <lineage>
        <taxon>Eukaryota</taxon>
        <taxon>Metazoa</taxon>
        <taxon>Cnidaria</taxon>
        <taxon>Myxozoa</taxon>
        <taxon>Myxosporea</taxon>
        <taxon>Bivalvulida</taxon>
        <taxon>Platysporina</taxon>
        <taxon>Myxobolidae</taxon>
        <taxon>Thelohanellus</taxon>
    </lineage>
</organism>